<reference evidence="3" key="2">
    <citation type="submission" date="2023-05" db="EMBL/GenBank/DDBJ databases">
        <authorList>
            <consortium name="Lawrence Berkeley National Laboratory"/>
            <person name="Steindorff A."/>
            <person name="Hensen N."/>
            <person name="Bonometti L."/>
            <person name="Westerberg I."/>
            <person name="Brannstrom I.O."/>
            <person name="Guillou S."/>
            <person name="Cros-Aarteil S."/>
            <person name="Calhoun S."/>
            <person name="Haridas S."/>
            <person name="Kuo A."/>
            <person name="Mondo S."/>
            <person name="Pangilinan J."/>
            <person name="Riley R."/>
            <person name="Labutti K."/>
            <person name="Andreopoulos B."/>
            <person name="Lipzen A."/>
            <person name="Chen C."/>
            <person name="Yanf M."/>
            <person name="Daum C."/>
            <person name="Ng V."/>
            <person name="Clum A."/>
            <person name="Ohm R."/>
            <person name="Martin F."/>
            <person name="Silar P."/>
            <person name="Natvig D."/>
            <person name="Lalanne C."/>
            <person name="Gautier V."/>
            <person name="Ament-Velasquez S.L."/>
            <person name="Kruys A."/>
            <person name="Hutchinson M.I."/>
            <person name="Powell A.J."/>
            <person name="Barry K."/>
            <person name="Miller A.N."/>
            <person name="Grigoriev I.V."/>
            <person name="Debuchy R."/>
            <person name="Gladieux P."/>
            <person name="Thoren M.H."/>
            <person name="Johannesson H."/>
        </authorList>
    </citation>
    <scope>NUCLEOTIDE SEQUENCE</scope>
    <source>
        <strain evidence="3">CBS 532.94</strain>
    </source>
</reference>
<reference evidence="3" key="1">
    <citation type="journal article" date="2023" name="Mol. Phylogenet. Evol.">
        <title>Genome-scale phylogeny and comparative genomics of the fungal order Sordariales.</title>
        <authorList>
            <person name="Hensen N."/>
            <person name="Bonometti L."/>
            <person name="Westerberg I."/>
            <person name="Brannstrom I.O."/>
            <person name="Guillou S."/>
            <person name="Cros-Aarteil S."/>
            <person name="Calhoun S."/>
            <person name="Haridas S."/>
            <person name="Kuo A."/>
            <person name="Mondo S."/>
            <person name="Pangilinan J."/>
            <person name="Riley R."/>
            <person name="LaButti K."/>
            <person name="Andreopoulos B."/>
            <person name="Lipzen A."/>
            <person name="Chen C."/>
            <person name="Yan M."/>
            <person name="Daum C."/>
            <person name="Ng V."/>
            <person name="Clum A."/>
            <person name="Steindorff A."/>
            <person name="Ohm R.A."/>
            <person name="Martin F."/>
            <person name="Silar P."/>
            <person name="Natvig D.O."/>
            <person name="Lalanne C."/>
            <person name="Gautier V."/>
            <person name="Ament-Velasquez S.L."/>
            <person name="Kruys A."/>
            <person name="Hutchinson M.I."/>
            <person name="Powell A.J."/>
            <person name="Barry K."/>
            <person name="Miller A.N."/>
            <person name="Grigoriev I.V."/>
            <person name="Debuchy R."/>
            <person name="Gladieux P."/>
            <person name="Hiltunen Thoren M."/>
            <person name="Johannesson H."/>
        </authorList>
    </citation>
    <scope>NUCLEOTIDE SEQUENCE</scope>
    <source>
        <strain evidence="3">CBS 532.94</strain>
    </source>
</reference>
<dbReference type="InterPro" id="IPR052751">
    <property type="entry name" value="Plant_MAPKKK"/>
</dbReference>
<protein>
    <submittedName>
        <fullName evidence="3">Kinase-like domain-containing protein</fullName>
    </submittedName>
</protein>
<sequence>MVSFMFPKMGSGFCAILGMGGSCFVSYVDEYTVHKSYEIWVNGRRRSYYPESCEEDLAREYAIYKQLGKHDRILRCFGLDEIRPPGVHALRLELAPLGTVRDLIQQKLPGDPLPEQTRLQMCRDVTEGLAYIHSRCVWHSDVSCRNLMHFHGYRGRESSFPVTVAEEAQYEPPYRGRGQHERPTIKRELFALGSCMYEIMAWMRPFQGLRDSEVTKRYERGEFPSLDGIPATVIAQAIWNCRHEVYESADEVPRSRSGNEQLKNGPEMRSLEPNIPYLRTLPALARNIRAHG</sequence>
<dbReference type="Proteomes" id="UP001303760">
    <property type="component" value="Unassembled WGS sequence"/>
</dbReference>
<dbReference type="AlphaFoldDB" id="A0AAN7C690"/>
<dbReference type="PROSITE" id="PS50011">
    <property type="entry name" value="PROTEIN_KINASE_DOM"/>
    <property type="match status" value="1"/>
</dbReference>
<evidence type="ECO:0000313" key="3">
    <source>
        <dbReference type="EMBL" id="KAK4235721.1"/>
    </source>
</evidence>
<dbReference type="EMBL" id="MU860243">
    <property type="protein sequence ID" value="KAK4235721.1"/>
    <property type="molecule type" value="Genomic_DNA"/>
</dbReference>
<dbReference type="GO" id="GO:0004672">
    <property type="term" value="F:protein kinase activity"/>
    <property type="evidence" value="ECO:0007669"/>
    <property type="project" value="InterPro"/>
</dbReference>
<accession>A0AAN7C690</accession>
<dbReference type="SUPFAM" id="SSF56112">
    <property type="entry name" value="Protein kinase-like (PK-like)"/>
    <property type="match status" value="1"/>
</dbReference>
<dbReference type="PANTHER" id="PTHR48011:SF4">
    <property type="entry name" value="MITOGEN-ACTIVATED PROTEIN KINASE KINASE KINASE 19"/>
    <property type="match status" value="1"/>
</dbReference>
<dbReference type="GO" id="GO:0007165">
    <property type="term" value="P:signal transduction"/>
    <property type="evidence" value="ECO:0007669"/>
    <property type="project" value="TreeGrafter"/>
</dbReference>
<keyword evidence="3" id="KW-0418">Kinase</keyword>
<gene>
    <name evidence="3" type="ORF">C8A03DRAFT_46184</name>
</gene>
<dbReference type="InterPro" id="IPR011009">
    <property type="entry name" value="Kinase-like_dom_sf"/>
</dbReference>
<dbReference type="InterPro" id="IPR000719">
    <property type="entry name" value="Prot_kinase_dom"/>
</dbReference>
<comment type="caution">
    <text evidence="3">The sequence shown here is derived from an EMBL/GenBank/DDBJ whole genome shotgun (WGS) entry which is preliminary data.</text>
</comment>
<dbReference type="InterPro" id="IPR001245">
    <property type="entry name" value="Ser-Thr/Tyr_kinase_cat_dom"/>
</dbReference>
<dbReference type="Gene3D" id="1.10.510.10">
    <property type="entry name" value="Transferase(Phosphotransferase) domain 1"/>
    <property type="match status" value="1"/>
</dbReference>
<proteinExistence type="predicted"/>
<evidence type="ECO:0000259" key="2">
    <source>
        <dbReference type="PROSITE" id="PS50011"/>
    </source>
</evidence>
<evidence type="ECO:0000256" key="1">
    <source>
        <dbReference type="SAM" id="MobiDB-lite"/>
    </source>
</evidence>
<evidence type="ECO:0000313" key="4">
    <source>
        <dbReference type="Proteomes" id="UP001303760"/>
    </source>
</evidence>
<feature type="region of interest" description="Disordered" evidence="1">
    <location>
        <begin position="250"/>
        <end position="271"/>
    </location>
</feature>
<keyword evidence="3" id="KW-0808">Transferase</keyword>
<dbReference type="Pfam" id="PF07714">
    <property type="entry name" value="PK_Tyr_Ser-Thr"/>
    <property type="match status" value="1"/>
</dbReference>
<keyword evidence="4" id="KW-1185">Reference proteome</keyword>
<dbReference type="GO" id="GO:0005524">
    <property type="term" value="F:ATP binding"/>
    <property type="evidence" value="ECO:0007669"/>
    <property type="project" value="InterPro"/>
</dbReference>
<organism evidence="3 4">
    <name type="scientific">Achaetomium macrosporum</name>
    <dbReference type="NCBI Taxonomy" id="79813"/>
    <lineage>
        <taxon>Eukaryota</taxon>
        <taxon>Fungi</taxon>
        <taxon>Dikarya</taxon>
        <taxon>Ascomycota</taxon>
        <taxon>Pezizomycotina</taxon>
        <taxon>Sordariomycetes</taxon>
        <taxon>Sordariomycetidae</taxon>
        <taxon>Sordariales</taxon>
        <taxon>Chaetomiaceae</taxon>
        <taxon>Achaetomium</taxon>
    </lineage>
</organism>
<feature type="domain" description="Protein kinase" evidence="2">
    <location>
        <begin position="11"/>
        <end position="278"/>
    </location>
</feature>
<dbReference type="PANTHER" id="PTHR48011">
    <property type="entry name" value="CCR4-NOT TRANSCRIPTIONAL COMPLEX SUBUNIT CAF120-RELATED"/>
    <property type="match status" value="1"/>
</dbReference>
<name>A0AAN7C690_9PEZI</name>